<gene>
    <name evidence="3" type="ORF">G1H10_31835</name>
</gene>
<evidence type="ECO:0000256" key="2">
    <source>
        <dbReference type="SAM" id="SignalP"/>
    </source>
</evidence>
<evidence type="ECO:0000313" key="4">
    <source>
        <dbReference type="Proteomes" id="UP000475214"/>
    </source>
</evidence>
<keyword evidence="1" id="KW-1133">Transmembrane helix</keyword>
<dbReference type="EMBL" id="JAAGOA010000043">
    <property type="protein sequence ID" value="NEE04763.1"/>
    <property type="molecule type" value="Genomic_DNA"/>
</dbReference>
<feature type="chain" id="PRO_5026847191" description="MFS transporter" evidence="2">
    <location>
        <begin position="22"/>
        <end position="90"/>
    </location>
</feature>
<keyword evidence="1" id="KW-0812">Transmembrane</keyword>
<keyword evidence="4" id="KW-1185">Reference proteome</keyword>
<dbReference type="InterPro" id="IPR036259">
    <property type="entry name" value="MFS_trans_sf"/>
</dbReference>
<dbReference type="Proteomes" id="UP000475214">
    <property type="component" value="Unassembled WGS sequence"/>
</dbReference>
<proteinExistence type="predicted"/>
<dbReference type="SUPFAM" id="SSF103473">
    <property type="entry name" value="MFS general substrate transporter"/>
    <property type="match status" value="1"/>
</dbReference>
<accession>A0A6L9SI17</accession>
<comment type="caution">
    <text evidence="3">The sequence shown here is derived from an EMBL/GenBank/DDBJ whole genome shotgun (WGS) entry which is preliminary data.</text>
</comment>
<keyword evidence="1" id="KW-0472">Membrane</keyword>
<protein>
    <recommendedName>
        <fullName evidence="5">MFS transporter</fullName>
    </recommendedName>
</protein>
<evidence type="ECO:0008006" key="5">
    <source>
        <dbReference type="Google" id="ProtNLM"/>
    </source>
</evidence>
<feature type="signal peptide" evidence="2">
    <location>
        <begin position="1"/>
        <end position="21"/>
    </location>
</feature>
<organism evidence="3 4">
    <name type="scientific">Phytoactinopolyspora halotolerans</name>
    <dbReference type="NCBI Taxonomy" id="1981512"/>
    <lineage>
        <taxon>Bacteria</taxon>
        <taxon>Bacillati</taxon>
        <taxon>Actinomycetota</taxon>
        <taxon>Actinomycetes</taxon>
        <taxon>Jiangellales</taxon>
        <taxon>Jiangellaceae</taxon>
        <taxon>Phytoactinopolyspora</taxon>
    </lineage>
</organism>
<dbReference type="RefSeq" id="WP_163745311.1">
    <property type="nucleotide sequence ID" value="NZ_JAAGOA010000043.1"/>
</dbReference>
<dbReference type="Gene3D" id="1.20.1250.20">
    <property type="entry name" value="MFS general substrate transporter like domains"/>
    <property type="match status" value="1"/>
</dbReference>
<reference evidence="3 4" key="1">
    <citation type="submission" date="2020-02" db="EMBL/GenBank/DDBJ databases">
        <authorList>
            <person name="Li X.-J."/>
            <person name="Han X.-M."/>
        </authorList>
    </citation>
    <scope>NUCLEOTIDE SEQUENCE [LARGE SCALE GENOMIC DNA]</scope>
    <source>
        <strain evidence="3 4">CCTCC AB 2017055</strain>
    </source>
</reference>
<evidence type="ECO:0000313" key="3">
    <source>
        <dbReference type="EMBL" id="NEE04763.1"/>
    </source>
</evidence>
<sequence>MLALGVTFSTPAFFAAIFATAAPAERGAASGTASIFLDLGLGGGPILLGMVAAAMGISWAFGVAAAVALAGCAWTMSLRRATTGGATGAC</sequence>
<evidence type="ECO:0000256" key="1">
    <source>
        <dbReference type="SAM" id="Phobius"/>
    </source>
</evidence>
<feature type="transmembrane region" description="Helical" evidence="1">
    <location>
        <begin position="45"/>
        <end position="70"/>
    </location>
</feature>
<name>A0A6L9SI17_9ACTN</name>
<dbReference type="AlphaFoldDB" id="A0A6L9SI17"/>
<keyword evidence="2" id="KW-0732">Signal</keyword>